<proteinExistence type="inferred from homology"/>
<keyword evidence="6" id="KW-1185">Reference proteome</keyword>
<dbReference type="GO" id="GO:0036243">
    <property type="term" value="F:succinate-semialdehyde dehydrogenase (NADP+) activity"/>
    <property type="evidence" value="ECO:0007669"/>
    <property type="project" value="UniProtKB-EC"/>
</dbReference>
<dbReference type="InterPro" id="IPR044148">
    <property type="entry name" value="ALDH_GabD1-like"/>
</dbReference>
<sequence length="456" mass="48673">MSPSQPTYQVTDPATGEVLKTFPFSTDAEIEAAVAGADTAFDAWRQVPIEERAAIVQRVSDLFGERAQELARLSQQEMGKAFDEGKEESEFSQAIFGYYATEGPKLAADRPIPTSSDTGGTAMVEYRPVGAVLGIMPWNFPTYQIARFAAPNLVLGNTIILKHAESVPQTALAVEQIMKDAGVPEGAYVNVFATHEQIETIIADKRVQGVSLTGSERAGAVVASLAGKYLKKCVLELGGSDPMVVLDSQDVPALAQTAWDFRVYNNGQVCNSNKRMIVMDDVYDAFVAELTEKAKAIDASAHAPMSSRRAAESINEQVQEAVSKGATLHAGGVLGEGPSAHYSPAVLTGVTPEMAAFHEELFGPVAVVYKVSSEDEAVQLANATRFGLGGSVFSADVDKAKRIARLLDSGMTNVNTPAGEAAELPFGGTKRSGFGRELGPLGFDEFCNKRLYYVAD</sequence>
<dbReference type="InterPro" id="IPR016162">
    <property type="entry name" value="Ald_DH_N"/>
</dbReference>
<dbReference type="InterPro" id="IPR016161">
    <property type="entry name" value="Ald_DH/histidinol_DH"/>
</dbReference>
<dbReference type="Gene3D" id="3.40.605.10">
    <property type="entry name" value="Aldehyde Dehydrogenase, Chain A, domain 1"/>
    <property type="match status" value="1"/>
</dbReference>
<organism evidence="5 6">
    <name type="scientific">Kineosporia succinea</name>
    <dbReference type="NCBI Taxonomy" id="84632"/>
    <lineage>
        <taxon>Bacteria</taxon>
        <taxon>Bacillati</taxon>
        <taxon>Actinomycetota</taxon>
        <taxon>Actinomycetes</taxon>
        <taxon>Kineosporiales</taxon>
        <taxon>Kineosporiaceae</taxon>
        <taxon>Kineosporia</taxon>
    </lineage>
</organism>
<protein>
    <submittedName>
        <fullName evidence="5">Succinate-semialdehyde dehydrogenase/glutarate-semialdehyde dehydrogenase</fullName>
        <ecNumber evidence="5">1.2.1.16</ecNumber>
        <ecNumber evidence="5">1.2.1.20</ecNumber>
        <ecNumber evidence="5">1.2.1.79</ecNumber>
    </submittedName>
</protein>
<evidence type="ECO:0000256" key="3">
    <source>
        <dbReference type="ARBA" id="ARBA00023002"/>
    </source>
</evidence>
<dbReference type="GO" id="GO:0102810">
    <property type="term" value="F:glutarate-semialdehyde dehydrogenase (NADP+) activity"/>
    <property type="evidence" value="ECO:0007669"/>
    <property type="project" value="UniProtKB-EC"/>
</dbReference>
<keyword evidence="3 5" id="KW-0560">Oxidoreductase</keyword>
<dbReference type="SUPFAM" id="SSF53720">
    <property type="entry name" value="ALDH-like"/>
    <property type="match status" value="1"/>
</dbReference>
<dbReference type="InterPro" id="IPR015590">
    <property type="entry name" value="Aldehyde_DH_dom"/>
</dbReference>
<reference evidence="5 6" key="1">
    <citation type="submission" date="2023-07" db="EMBL/GenBank/DDBJ databases">
        <title>Sequencing the genomes of 1000 actinobacteria strains.</title>
        <authorList>
            <person name="Klenk H.-P."/>
        </authorList>
    </citation>
    <scope>NUCLEOTIDE SEQUENCE [LARGE SCALE GENOMIC DNA]</scope>
    <source>
        <strain evidence="5 6">DSM 44388</strain>
    </source>
</reference>
<evidence type="ECO:0000256" key="2">
    <source>
        <dbReference type="ARBA" id="ARBA00022857"/>
    </source>
</evidence>
<dbReference type="CDD" id="cd07100">
    <property type="entry name" value="ALDH_SSADH1_GabD1"/>
    <property type="match status" value="1"/>
</dbReference>
<dbReference type="Gene3D" id="3.40.309.10">
    <property type="entry name" value="Aldehyde Dehydrogenase, Chain A, domain 2"/>
    <property type="match status" value="1"/>
</dbReference>
<name>A0ABT9P948_9ACTN</name>
<dbReference type="RefSeq" id="WP_307247215.1">
    <property type="nucleotide sequence ID" value="NZ_JAUSQZ010000001.1"/>
</dbReference>
<comment type="caution">
    <text evidence="5">The sequence shown here is derived from an EMBL/GenBank/DDBJ whole genome shotgun (WGS) entry which is preliminary data.</text>
</comment>
<dbReference type="Pfam" id="PF00171">
    <property type="entry name" value="Aldedh"/>
    <property type="match status" value="1"/>
</dbReference>
<gene>
    <name evidence="5" type="ORF">J2S57_004973</name>
</gene>
<dbReference type="InterPro" id="IPR047110">
    <property type="entry name" value="GABD/Sad-like"/>
</dbReference>
<dbReference type="EMBL" id="JAUSQZ010000001">
    <property type="protein sequence ID" value="MDP9829224.1"/>
    <property type="molecule type" value="Genomic_DNA"/>
</dbReference>
<dbReference type="InterPro" id="IPR016163">
    <property type="entry name" value="Ald_DH_C"/>
</dbReference>
<keyword evidence="2" id="KW-0521">NADP</keyword>
<dbReference type="EC" id="1.2.1.79" evidence="5"/>
<dbReference type="PANTHER" id="PTHR43217">
    <property type="entry name" value="SUCCINATE SEMIALDEHYDE DEHYDROGENASE [NAD(P)+] SAD"/>
    <property type="match status" value="1"/>
</dbReference>
<dbReference type="PANTHER" id="PTHR43217:SF2">
    <property type="entry name" value="SUCCINATE-SEMIALDEHYDE DEHYDROGENASE [NADP(+)]"/>
    <property type="match status" value="1"/>
</dbReference>
<dbReference type="Proteomes" id="UP001235712">
    <property type="component" value="Unassembled WGS sequence"/>
</dbReference>
<feature type="domain" description="Aldehyde dehydrogenase" evidence="4">
    <location>
        <begin position="4"/>
        <end position="449"/>
    </location>
</feature>
<dbReference type="EC" id="1.2.1.16" evidence="5"/>
<evidence type="ECO:0000259" key="4">
    <source>
        <dbReference type="Pfam" id="PF00171"/>
    </source>
</evidence>
<evidence type="ECO:0000313" key="5">
    <source>
        <dbReference type="EMBL" id="MDP9829224.1"/>
    </source>
</evidence>
<evidence type="ECO:0000313" key="6">
    <source>
        <dbReference type="Proteomes" id="UP001235712"/>
    </source>
</evidence>
<accession>A0ABT9P948</accession>
<dbReference type="EC" id="1.2.1.20" evidence="5"/>
<evidence type="ECO:0000256" key="1">
    <source>
        <dbReference type="ARBA" id="ARBA00009986"/>
    </source>
</evidence>
<comment type="similarity">
    <text evidence="1">Belongs to the aldehyde dehydrogenase family.</text>
</comment>